<organism evidence="2">
    <name type="scientific">uncultured Blastococcus sp</name>
    <dbReference type="NCBI Taxonomy" id="217144"/>
    <lineage>
        <taxon>Bacteria</taxon>
        <taxon>Bacillati</taxon>
        <taxon>Actinomycetota</taxon>
        <taxon>Actinomycetes</taxon>
        <taxon>Geodermatophilales</taxon>
        <taxon>Geodermatophilaceae</taxon>
        <taxon>Blastococcus</taxon>
        <taxon>environmental samples</taxon>
    </lineage>
</organism>
<accession>A0A6J4I1U6</accession>
<feature type="non-terminal residue" evidence="2">
    <location>
        <position position="39"/>
    </location>
</feature>
<dbReference type="EMBL" id="CADCTN010000100">
    <property type="protein sequence ID" value="CAA9239084.1"/>
    <property type="molecule type" value="Genomic_DNA"/>
</dbReference>
<evidence type="ECO:0000313" key="2">
    <source>
        <dbReference type="EMBL" id="CAA9239084.1"/>
    </source>
</evidence>
<evidence type="ECO:0000256" key="1">
    <source>
        <dbReference type="SAM" id="MobiDB-lite"/>
    </source>
</evidence>
<dbReference type="GO" id="GO:0030612">
    <property type="term" value="F:arsenate reductase (thioredoxin) activity"/>
    <property type="evidence" value="ECO:0007669"/>
    <property type="project" value="UniProtKB-EC"/>
</dbReference>
<dbReference type="EC" id="1.20.4.4" evidence="2"/>
<protein>
    <submittedName>
        <fullName evidence="2">Arsenate reductase thioredoxin-coupled</fullName>
        <ecNumber evidence="2">1.20.4.4</ecNumber>
    </submittedName>
</protein>
<keyword evidence="2" id="KW-0560">Oxidoreductase</keyword>
<dbReference type="AlphaFoldDB" id="A0A6J4I1U6"/>
<sequence>ARGPGRQGCRVGPADPRRDRAADPRAARRTPSPGPPGLL</sequence>
<feature type="region of interest" description="Disordered" evidence="1">
    <location>
        <begin position="1"/>
        <end position="39"/>
    </location>
</feature>
<feature type="compositionally biased region" description="Basic and acidic residues" evidence="1">
    <location>
        <begin position="15"/>
        <end position="26"/>
    </location>
</feature>
<gene>
    <name evidence="2" type="ORF">AVDCRST_MAG52-1488</name>
</gene>
<feature type="non-terminal residue" evidence="2">
    <location>
        <position position="1"/>
    </location>
</feature>
<reference evidence="2" key="1">
    <citation type="submission" date="2020-02" db="EMBL/GenBank/DDBJ databases">
        <authorList>
            <person name="Meier V. D."/>
        </authorList>
    </citation>
    <scope>NUCLEOTIDE SEQUENCE</scope>
    <source>
        <strain evidence="2">AVDCRST_MAG52</strain>
    </source>
</reference>
<proteinExistence type="predicted"/>
<name>A0A6J4I1U6_9ACTN</name>